<evidence type="ECO:0000256" key="1">
    <source>
        <dbReference type="SAM" id="MobiDB-lite"/>
    </source>
</evidence>
<organism evidence="2">
    <name type="scientific">Trypanosoma vivax (strain Y486)</name>
    <dbReference type="NCBI Taxonomy" id="1055687"/>
    <lineage>
        <taxon>Eukaryota</taxon>
        <taxon>Discoba</taxon>
        <taxon>Euglenozoa</taxon>
        <taxon>Kinetoplastea</taxon>
        <taxon>Metakinetoplastina</taxon>
        <taxon>Trypanosomatida</taxon>
        <taxon>Trypanosomatidae</taxon>
        <taxon>Trypanosoma</taxon>
        <taxon>Duttonella</taxon>
    </lineage>
</organism>
<feature type="compositionally biased region" description="Basic and acidic residues" evidence="1">
    <location>
        <begin position="12"/>
        <end position="21"/>
    </location>
</feature>
<proteinExistence type="predicted"/>
<dbReference type="VEuPathDB" id="TriTrypDB:TvY486_1008530"/>
<accession>G0U7E9</accession>
<evidence type="ECO:0000313" key="2">
    <source>
        <dbReference type="EMBL" id="CCC51807.1"/>
    </source>
</evidence>
<name>G0U7E9_TRYVY</name>
<sequence>MPISKTTAPHAQGREEGRGEKPMSAGGGGRGKVLRPSARLIDSMSVAVPPTAGAWLPYNFLSRPTNRGVSACLYLHLYSFLSPPSLPCPAASSAIFFWLHRVSKNLLL</sequence>
<feature type="region of interest" description="Disordered" evidence="1">
    <location>
        <begin position="1"/>
        <end position="32"/>
    </location>
</feature>
<gene>
    <name evidence="2" type="ORF">TVY486_1008530</name>
</gene>
<dbReference type="EMBL" id="HE573026">
    <property type="protein sequence ID" value="CCC51807.1"/>
    <property type="molecule type" value="Genomic_DNA"/>
</dbReference>
<dbReference type="AlphaFoldDB" id="G0U7E9"/>
<reference evidence="2" key="1">
    <citation type="journal article" date="2012" name="Proc. Natl. Acad. Sci. U.S.A.">
        <title>Antigenic diversity is generated by distinct evolutionary mechanisms in African trypanosome species.</title>
        <authorList>
            <person name="Jackson A.P."/>
            <person name="Berry A."/>
            <person name="Aslett M."/>
            <person name="Allison H.C."/>
            <person name="Burton P."/>
            <person name="Vavrova-Anderson J."/>
            <person name="Brown R."/>
            <person name="Browne H."/>
            <person name="Corton N."/>
            <person name="Hauser H."/>
            <person name="Gamble J."/>
            <person name="Gilderthorp R."/>
            <person name="Marcello L."/>
            <person name="McQuillan J."/>
            <person name="Otto T.D."/>
            <person name="Quail M.A."/>
            <person name="Sanders M.J."/>
            <person name="van Tonder A."/>
            <person name="Ginger M.L."/>
            <person name="Field M.C."/>
            <person name="Barry J.D."/>
            <person name="Hertz-Fowler C."/>
            <person name="Berriman M."/>
        </authorList>
    </citation>
    <scope>NUCLEOTIDE SEQUENCE</scope>
    <source>
        <strain evidence="2">Y486</strain>
    </source>
</reference>
<protein>
    <submittedName>
        <fullName evidence="2">Uncharacterized protein</fullName>
    </submittedName>
</protein>